<comment type="caution">
    <text evidence="1">The sequence shown here is derived from an EMBL/GenBank/DDBJ whole genome shotgun (WGS) entry which is preliminary data.</text>
</comment>
<dbReference type="Proteomes" id="UP000562045">
    <property type="component" value="Unassembled WGS sequence"/>
</dbReference>
<dbReference type="AlphaFoldDB" id="A0A7Z0CNB7"/>
<evidence type="ECO:0000313" key="1">
    <source>
        <dbReference type="EMBL" id="NYI47641.1"/>
    </source>
</evidence>
<organism evidence="1 2">
    <name type="scientific">Nocardioides aromaticivorans</name>
    <dbReference type="NCBI Taxonomy" id="200618"/>
    <lineage>
        <taxon>Bacteria</taxon>
        <taxon>Bacillati</taxon>
        <taxon>Actinomycetota</taxon>
        <taxon>Actinomycetes</taxon>
        <taxon>Propionibacteriales</taxon>
        <taxon>Nocardioidaceae</taxon>
        <taxon>Nocardioides</taxon>
    </lineage>
</organism>
<proteinExistence type="predicted"/>
<evidence type="ECO:0000313" key="2">
    <source>
        <dbReference type="Proteomes" id="UP000562045"/>
    </source>
</evidence>
<dbReference type="EMBL" id="JACBZM010000001">
    <property type="protein sequence ID" value="NYI47641.1"/>
    <property type="molecule type" value="Genomic_DNA"/>
</dbReference>
<name>A0A7Z0CNB7_9ACTN</name>
<accession>A0A7Z0CNB7</accession>
<gene>
    <name evidence="1" type="ORF">BJ993_004721</name>
</gene>
<reference evidence="1 2" key="1">
    <citation type="submission" date="2020-07" db="EMBL/GenBank/DDBJ databases">
        <title>Sequencing the genomes of 1000 actinobacteria strains.</title>
        <authorList>
            <person name="Klenk H.-P."/>
        </authorList>
    </citation>
    <scope>NUCLEOTIDE SEQUENCE [LARGE SCALE GENOMIC DNA]</scope>
    <source>
        <strain evidence="1 2">DSM 15131</strain>
    </source>
</reference>
<protein>
    <submittedName>
        <fullName evidence="1">Uncharacterized protein</fullName>
    </submittedName>
</protein>
<dbReference type="RefSeq" id="WP_179651678.1">
    <property type="nucleotide sequence ID" value="NZ_JACBZM010000001.1"/>
</dbReference>
<sequence length="107" mass="11188">MARTKLTRTTCRGCKAQGHATEHALPGTVTYVVTKLGKAPIGMRMQAWGAAASPGLSGADKGGYAMQAAANRRPDKGKLVCVRCGSDRIVTETIKVSSSEAVRLLGE</sequence>